<protein>
    <recommendedName>
        <fullName evidence="4">dolichyl-phosphate beta-glucosyltransferase</fullName>
        <ecNumber evidence="4">2.4.1.117</ecNumber>
    </recommendedName>
</protein>
<dbReference type="VEuPathDB" id="CryptoDB:GY17_00001448"/>
<evidence type="ECO:0000256" key="6">
    <source>
        <dbReference type="ARBA" id="ARBA00022679"/>
    </source>
</evidence>
<sequence length="362" mass="41775">MHFKGDIWKVIFKHRMLFVSFLVLGLALVTYILIGSYRIKSEPDDDKVIRQVFYSQNYEISKGVDKESWNTIGGNILKDSELYLSIVIPAFNEEDRILKNLSSMVYYMESRNREDPKFIYEIILVNDGGNDDTLKICEDFWRQKIQNKEIIGGRMRLLSSLVNKGKGYAVKIGVMASLGKYILMADADGATKIDCFSKMEDIILSKDEQQQIIFGSRNINALSEDNVSNIERAWYRQILNTAFHKIMKVIINTNLNDTQCGFKLFSRRLARVIFPSLHIKRWAFDIEIVIIAQILNLEIQPVSVDWKEVQGSKLSVLSDSIKMLLDILILKSFYILHIWKVKDPSLLGRPCEKPVPAYRKTS</sequence>
<dbReference type="SUPFAM" id="SSF53448">
    <property type="entry name" value="Nucleotide-diphospho-sugar transferases"/>
    <property type="match status" value="1"/>
</dbReference>
<dbReference type="GO" id="GO:0004581">
    <property type="term" value="F:dolichyl-phosphate beta-glucosyltransferase activity"/>
    <property type="evidence" value="ECO:0007669"/>
    <property type="project" value="UniProtKB-EC"/>
</dbReference>
<dbReference type="Gene3D" id="3.90.550.10">
    <property type="entry name" value="Spore Coat Polysaccharide Biosynthesis Protein SpsA, Chain A"/>
    <property type="match status" value="1"/>
</dbReference>
<keyword evidence="8" id="KW-0256">Endoplasmic reticulum</keyword>
<dbReference type="EMBL" id="JTAI01000013">
    <property type="protein sequence ID" value="PPS96885.1"/>
    <property type="molecule type" value="Genomic_DNA"/>
</dbReference>
<keyword evidence="17" id="KW-1185">Reference proteome</keyword>
<dbReference type="GO" id="GO:0006487">
    <property type="term" value="P:protein N-linked glycosylation"/>
    <property type="evidence" value="ECO:0007669"/>
    <property type="project" value="TreeGrafter"/>
</dbReference>
<keyword evidence="6" id="KW-0808">Transferase</keyword>
<dbReference type="OrthoDB" id="3784at2759"/>
<evidence type="ECO:0000256" key="13">
    <source>
        <dbReference type="SAM" id="Phobius"/>
    </source>
</evidence>
<dbReference type="Proteomes" id="UP001429100">
    <property type="component" value="Unassembled WGS sequence"/>
</dbReference>
<keyword evidence="5" id="KW-0328">Glycosyltransferase</keyword>
<evidence type="ECO:0000256" key="11">
    <source>
        <dbReference type="ARBA" id="ARBA00023136"/>
    </source>
</evidence>
<dbReference type="GO" id="GO:0005789">
    <property type="term" value="C:endoplasmic reticulum membrane"/>
    <property type="evidence" value="ECO:0007669"/>
    <property type="project" value="UniProtKB-SubCell"/>
</dbReference>
<evidence type="ECO:0000256" key="2">
    <source>
        <dbReference type="ARBA" id="ARBA00004922"/>
    </source>
</evidence>
<organism evidence="15">
    <name type="scientific">Cryptosporidium hominis</name>
    <dbReference type="NCBI Taxonomy" id="237895"/>
    <lineage>
        <taxon>Eukaryota</taxon>
        <taxon>Sar</taxon>
        <taxon>Alveolata</taxon>
        <taxon>Apicomplexa</taxon>
        <taxon>Conoidasida</taxon>
        <taxon>Coccidia</taxon>
        <taxon>Eucoccidiorida</taxon>
        <taxon>Eimeriorina</taxon>
        <taxon>Cryptosporidiidae</taxon>
        <taxon>Cryptosporidium</taxon>
    </lineage>
</organism>
<evidence type="ECO:0000256" key="8">
    <source>
        <dbReference type="ARBA" id="ARBA00022824"/>
    </source>
</evidence>
<evidence type="ECO:0000256" key="10">
    <source>
        <dbReference type="ARBA" id="ARBA00022989"/>
    </source>
</evidence>
<comment type="subcellular location">
    <subcellularLocation>
        <location evidence="1">Endoplasmic reticulum membrane</location>
        <topology evidence="1">Single-pass membrane protein</topology>
    </subcellularLocation>
</comment>
<dbReference type="VEuPathDB" id="CryptoDB:Chro.50118"/>
<dbReference type="EMBL" id="LN877951">
    <property type="protein sequence ID" value="CUV06247.1"/>
    <property type="molecule type" value="Genomic_DNA"/>
</dbReference>
<dbReference type="InterPro" id="IPR035518">
    <property type="entry name" value="DPG_synthase"/>
</dbReference>
<keyword evidence="11 13" id="KW-0472">Membrane</keyword>
<comment type="catalytic activity">
    <reaction evidence="12">
        <text>a di-trans,poly-cis-dolichyl phosphate + UDP-alpha-D-glucose = a di-trans,poly-cis-dolichyl beta-D-glucosyl phosphate + UDP</text>
        <dbReference type="Rhea" id="RHEA:15401"/>
        <dbReference type="Rhea" id="RHEA-COMP:19498"/>
        <dbReference type="Rhea" id="RHEA-COMP:19502"/>
        <dbReference type="ChEBI" id="CHEBI:57525"/>
        <dbReference type="ChEBI" id="CHEBI:57683"/>
        <dbReference type="ChEBI" id="CHEBI:58223"/>
        <dbReference type="ChEBI" id="CHEBI:58885"/>
        <dbReference type="EC" id="2.4.1.117"/>
    </reaction>
    <physiologicalReaction direction="left-to-right" evidence="12">
        <dbReference type="Rhea" id="RHEA:15402"/>
    </physiologicalReaction>
</comment>
<proteinExistence type="inferred from homology"/>
<evidence type="ECO:0000259" key="14">
    <source>
        <dbReference type="Pfam" id="PF00535"/>
    </source>
</evidence>
<evidence type="ECO:0000256" key="4">
    <source>
        <dbReference type="ARBA" id="ARBA00012583"/>
    </source>
</evidence>
<keyword evidence="7 13" id="KW-0812">Transmembrane</keyword>
<dbReference type="VEuPathDB" id="CryptoDB:ChTU502y2012_392g0050"/>
<accession>A0A0S4THA3</accession>
<comment type="similarity">
    <text evidence="3">Belongs to the glycosyltransferase 2 family.</text>
</comment>
<gene>
    <name evidence="15" type="ORF">CHUDEA5_2590</name>
    <name evidence="16" type="ORF">GY17_00001448</name>
</gene>
<dbReference type="CDD" id="cd04188">
    <property type="entry name" value="DPG_synthase"/>
    <property type="match status" value="1"/>
</dbReference>
<reference evidence="16 17" key="3">
    <citation type="submission" date="2017-10" db="EMBL/GenBank/DDBJ databases">
        <title>Consistent, comparative and evidence-based genome annotation and re-annotation for the closely-related species, Cryptosporidium parvum, C. hominis and C. tyzzeri.</title>
        <authorList>
            <person name="Baptista R.P."/>
            <person name="Li Y."/>
            <person name="Sateriale A."/>
            <person name="Striepen B."/>
            <person name="Kissinger J.C."/>
        </authorList>
    </citation>
    <scope>NUCLEOTIDE SEQUENCE [LARGE SCALE GENOMIC DNA]</scope>
    <source>
        <strain evidence="16">30976</strain>
    </source>
</reference>
<dbReference type="InterPro" id="IPR001173">
    <property type="entry name" value="Glyco_trans_2-like"/>
</dbReference>
<evidence type="ECO:0000313" key="15">
    <source>
        <dbReference type="EMBL" id="CUV06247.1"/>
    </source>
</evidence>
<dbReference type="PANTHER" id="PTHR10859">
    <property type="entry name" value="GLYCOSYL TRANSFERASE"/>
    <property type="match status" value="1"/>
</dbReference>
<dbReference type="Pfam" id="PF00535">
    <property type="entry name" value="Glycos_transf_2"/>
    <property type="match status" value="1"/>
</dbReference>
<dbReference type="Proteomes" id="UP000199752">
    <property type="component" value="Chromosome 5"/>
</dbReference>
<evidence type="ECO:0000256" key="7">
    <source>
        <dbReference type="ARBA" id="ARBA00022692"/>
    </source>
</evidence>
<dbReference type="EC" id="2.4.1.117" evidence="4"/>
<evidence type="ECO:0000256" key="9">
    <source>
        <dbReference type="ARBA" id="ARBA00022968"/>
    </source>
</evidence>
<feature type="transmembrane region" description="Helical" evidence="13">
    <location>
        <begin position="16"/>
        <end position="34"/>
    </location>
</feature>
<feature type="domain" description="Glycosyltransferase 2-like" evidence="14">
    <location>
        <begin position="85"/>
        <end position="273"/>
    </location>
</feature>
<dbReference type="VEuPathDB" id="CryptoDB:CHUDEA5_2590"/>
<dbReference type="PANTHER" id="PTHR10859:SF91">
    <property type="entry name" value="DOLICHYL-PHOSPHATE BETA-GLUCOSYLTRANSFERASE"/>
    <property type="match status" value="1"/>
</dbReference>
<evidence type="ECO:0000256" key="12">
    <source>
        <dbReference type="ARBA" id="ARBA00045097"/>
    </source>
</evidence>
<evidence type="ECO:0000256" key="5">
    <source>
        <dbReference type="ARBA" id="ARBA00022676"/>
    </source>
</evidence>
<evidence type="ECO:0000256" key="3">
    <source>
        <dbReference type="ARBA" id="ARBA00006739"/>
    </source>
</evidence>
<keyword evidence="10 13" id="KW-1133">Transmembrane helix</keyword>
<evidence type="ECO:0000313" key="16">
    <source>
        <dbReference type="EMBL" id="PPS96885.1"/>
    </source>
</evidence>
<evidence type="ECO:0000256" key="1">
    <source>
        <dbReference type="ARBA" id="ARBA00004389"/>
    </source>
</evidence>
<comment type="pathway">
    <text evidence="2">Protein modification; protein glycosylation.</text>
</comment>
<reference evidence="15" key="2">
    <citation type="submission" date="2015-08" db="EMBL/GenBank/DDBJ databases">
        <authorList>
            <person name="Babu N.S."/>
            <person name="Beckwith C.J."/>
            <person name="Beseler K.G."/>
            <person name="Brison A."/>
            <person name="Carone J.V."/>
            <person name="Caskin T.P."/>
            <person name="Diamond M."/>
            <person name="Durham M.E."/>
            <person name="Foxe J.M."/>
            <person name="Go M."/>
            <person name="Henderson B.A."/>
            <person name="Jones I.B."/>
            <person name="McGettigan J.A."/>
            <person name="Micheletti S.J."/>
            <person name="Nasrallah M.E."/>
            <person name="Ortiz D."/>
            <person name="Piller C.R."/>
            <person name="Privatt S.R."/>
            <person name="Schneider S.L."/>
            <person name="Sharp S."/>
            <person name="Smith T.C."/>
            <person name="Stanton J.D."/>
            <person name="Ullery H.E."/>
            <person name="Wilson R.J."/>
            <person name="Serrano M.G."/>
            <person name="Buck G."/>
            <person name="Lee V."/>
            <person name="Wang Y."/>
            <person name="Carvalho R."/>
            <person name="Voegtly L."/>
            <person name="Shi R."/>
            <person name="Duckworth R."/>
            <person name="Johnson A."/>
            <person name="Loviza R."/>
            <person name="Walstead R."/>
            <person name="Shah Z."/>
            <person name="Kiflezghi M."/>
            <person name="Wade K."/>
            <person name="Ball S.L."/>
            <person name="Bradley K.W."/>
            <person name="Asai D.J."/>
            <person name="Bowman C.A."/>
            <person name="Russell D.A."/>
            <person name="Pope W.H."/>
            <person name="Jacobs-Sera D."/>
            <person name="Hendrix R.W."/>
            <person name="Hatfull G.F."/>
        </authorList>
    </citation>
    <scope>NUCLEOTIDE SEQUENCE [LARGE SCALE GENOMIC DNA]</scope>
</reference>
<reference evidence="16 17" key="1">
    <citation type="submission" date="2014-11" db="EMBL/GenBank/DDBJ databases">
        <title>Comparative genomic analysis of Cryptosporidium hominis reveals occurrence of genetic recombination in virulent subtypes.</title>
        <authorList>
            <person name="Guo Y."/>
            <person name="Tang K."/>
            <person name="Frace M."/>
            <person name="Li N."/>
            <person name="Roellig D.M."/>
            <person name="Sammons S."/>
            <person name="Knipe K."/>
            <person name="Rowe L."/>
            <person name="Feng Y."/>
            <person name="Xiao L."/>
        </authorList>
    </citation>
    <scope>NUCLEOTIDE SEQUENCE [LARGE SCALE GENOMIC DNA]</scope>
    <source>
        <strain evidence="16">30976</strain>
    </source>
</reference>
<name>A0A0S4THA3_CRYHO</name>
<dbReference type="InterPro" id="IPR029044">
    <property type="entry name" value="Nucleotide-diphossugar_trans"/>
</dbReference>
<evidence type="ECO:0000313" key="17">
    <source>
        <dbReference type="Proteomes" id="UP001429100"/>
    </source>
</evidence>
<keyword evidence="9" id="KW-0735">Signal-anchor</keyword>
<dbReference type="AlphaFoldDB" id="A0A0S4THA3"/>